<proteinExistence type="predicted"/>
<evidence type="ECO:0008006" key="4">
    <source>
        <dbReference type="Google" id="ProtNLM"/>
    </source>
</evidence>
<gene>
    <name evidence="2" type="ORF">SAMN02745216_00130</name>
</gene>
<feature type="chain" id="PRO_5009916237" description="DUF3187 family protein" evidence="1">
    <location>
        <begin position="20"/>
        <end position="324"/>
    </location>
</feature>
<feature type="signal peptide" evidence="1">
    <location>
        <begin position="1"/>
        <end position="19"/>
    </location>
</feature>
<reference evidence="3" key="1">
    <citation type="submission" date="2016-11" db="EMBL/GenBank/DDBJ databases">
        <authorList>
            <person name="Varghese N."/>
            <person name="Submissions S."/>
        </authorList>
    </citation>
    <scope>NUCLEOTIDE SEQUENCE [LARGE SCALE GENOMIC DNA]</scope>
    <source>
        <strain evidence="3">DSM 16219</strain>
    </source>
</reference>
<dbReference type="OrthoDB" id="5418846at2"/>
<protein>
    <recommendedName>
        <fullName evidence="4">DUF3187 family protein</fullName>
    </recommendedName>
</protein>
<dbReference type="STRING" id="1121393.SAMN02745216_00130"/>
<dbReference type="EMBL" id="FQZU01000001">
    <property type="protein sequence ID" value="SHI55112.1"/>
    <property type="molecule type" value="Genomic_DNA"/>
</dbReference>
<dbReference type="SUPFAM" id="SSF56935">
    <property type="entry name" value="Porins"/>
    <property type="match status" value="1"/>
</dbReference>
<dbReference type="InterPro" id="IPR021523">
    <property type="entry name" value="DUF3187"/>
</dbReference>
<dbReference type="RefSeq" id="WP_073471883.1">
    <property type="nucleotide sequence ID" value="NZ_FQZU01000001.1"/>
</dbReference>
<organism evidence="2 3">
    <name type="scientific">Desulfatibacillum alkenivorans DSM 16219</name>
    <dbReference type="NCBI Taxonomy" id="1121393"/>
    <lineage>
        <taxon>Bacteria</taxon>
        <taxon>Pseudomonadati</taxon>
        <taxon>Thermodesulfobacteriota</taxon>
        <taxon>Desulfobacteria</taxon>
        <taxon>Desulfobacterales</taxon>
        <taxon>Desulfatibacillaceae</taxon>
        <taxon>Desulfatibacillum</taxon>
    </lineage>
</organism>
<keyword evidence="3" id="KW-1185">Reference proteome</keyword>
<dbReference type="Proteomes" id="UP000183994">
    <property type="component" value="Unassembled WGS sequence"/>
</dbReference>
<evidence type="ECO:0000313" key="2">
    <source>
        <dbReference type="EMBL" id="SHI55112.1"/>
    </source>
</evidence>
<dbReference type="AlphaFoldDB" id="A0A1M6C2E2"/>
<evidence type="ECO:0000313" key="3">
    <source>
        <dbReference type="Proteomes" id="UP000183994"/>
    </source>
</evidence>
<name>A0A1M6C2E2_9BACT</name>
<sequence>MKKLIVSMMALLAFGLGQAEAFSIPGGNQSGVNRFYLGPSLEPAEPLQLKTFKARADLGYTNEFALMTSPNHVVLADMECLQLTTGFSAGFFRNSELSLDVGFLSYNSGVLDSFLESYHDALGVGNSGRSMRPDDQFGYQIASNGKLWFGDPGVGSGIADLRLGVKKRVYANSWMTASVKGVVKLPTGDPDKVMGTGGTDAQLTALADFKPHEKVTLSLAGGYTWLARPDFLEDVEIDFSDTCFAALGLAYQFTPGFSGFVQSVYWQSPYDGAQVVVLDRDYGEITFGGRYQWKSGWGAYLAMSEDLSRSAADFTLHTGVELNF</sequence>
<keyword evidence="1" id="KW-0732">Signal</keyword>
<accession>A0A1M6C2E2</accession>
<dbReference type="Pfam" id="PF11383">
    <property type="entry name" value="DUF3187"/>
    <property type="match status" value="1"/>
</dbReference>
<evidence type="ECO:0000256" key="1">
    <source>
        <dbReference type="SAM" id="SignalP"/>
    </source>
</evidence>